<proteinExistence type="predicted"/>
<evidence type="ECO:0000313" key="2">
    <source>
        <dbReference type="Proteomes" id="UP000295431"/>
    </source>
</evidence>
<dbReference type="EMBL" id="SMJW01000062">
    <property type="protein sequence ID" value="TDC15738.1"/>
    <property type="molecule type" value="Genomic_DNA"/>
</dbReference>
<gene>
    <name evidence="1" type="ORF">E1284_14765</name>
</gene>
<evidence type="ECO:0008006" key="3">
    <source>
        <dbReference type="Google" id="ProtNLM"/>
    </source>
</evidence>
<evidence type="ECO:0000313" key="1">
    <source>
        <dbReference type="EMBL" id="TDC15738.1"/>
    </source>
</evidence>
<reference evidence="1 2" key="1">
    <citation type="submission" date="2019-03" db="EMBL/GenBank/DDBJ databases">
        <title>Draft genome sequences of novel Actinobacteria.</title>
        <authorList>
            <person name="Sahin N."/>
            <person name="Ay H."/>
            <person name="Saygin H."/>
        </authorList>
    </citation>
    <scope>NUCLEOTIDE SEQUENCE [LARGE SCALE GENOMIC DNA]</scope>
    <source>
        <strain evidence="1 2">DSM 45347</strain>
    </source>
</reference>
<protein>
    <recommendedName>
        <fullName evidence="3">GDYXXLXY domain-containing protein</fullName>
    </recommendedName>
</protein>
<accession>A0A4R4P0J8</accession>
<comment type="caution">
    <text evidence="1">The sequence shown here is derived from an EMBL/GenBank/DDBJ whole genome shotgun (WGS) entry which is preliminary data.</text>
</comment>
<sequence>MRIRKGSVAVAGAVLVQAALVVWAVQPQLSPRLTGREYRLAVAPVDPIDPFRGAYVDLSYPGLPRGVSGPGRYYVPLVRDGALWKGTEAVKARPARQPYLACESPGGGLDCGLGSFFVSEDRARALEQGVTAGRLTAVIRVDDRGRAALVRLQPR</sequence>
<dbReference type="Pfam" id="PF14345">
    <property type="entry name" value="GDYXXLXY"/>
    <property type="match status" value="1"/>
</dbReference>
<keyword evidence="2" id="KW-1185">Reference proteome</keyword>
<dbReference type="InterPro" id="IPR025833">
    <property type="entry name" value="GDYXXLXY"/>
</dbReference>
<organism evidence="1 2">
    <name type="scientific">Actinomadura bangladeshensis</name>
    <dbReference type="NCBI Taxonomy" id="453573"/>
    <lineage>
        <taxon>Bacteria</taxon>
        <taxon>Bacillati</taxon>
        <taxon>Actinomycetota</taxon>
        <taxon>Actinomycetes</taxon>
        <taxon>Streptosporangiales</taxon>
        <taxon>Thermomonosporaceae</taxon>
        <taxon>Actinomadura</taxon>
    </lineage>
</organism>
<dbReference type="OrthoDB" id="4868247at2"/>
<dbReference type="Proteomes" id="UP000295431">
    <property type="component" value="Unassembled WGS sequence"/>
</dbReference>
<name>A0A4R4P0J8_9ACTN</name>
<dbReference type="RefSeq" id="WP_131939645.1">
    <property type="nucleotide sequence ID" value="NZ_BAAAMX010000055.1"/>
</dbReference>
<dbReference type="AlphaFoldDB" id="A0A4R4P0J8"/>